<dbReference type="OrthoDB" id="28092at2759"/>
<feature type="transmembrane region" description="Helical" evidence="11">
    <location>
        <begin position="961"/>
        <end position="978"/>
    </location>
</feature>
<evidence type="ECO:0000313" key="14">
    <source>
        <dbReference type="EMBL" id="KRY90689.1"/>
    </source>
</evidence>
<dbReference type="GO" id="GO:0072546">
    <property type="term" value="C:EMC complex"/>
    <property type="evidence" value="ECO:0007669"/>
    <property type="project" value="InterPro"/>
</dbReference>
<evidence type="ECO:0000256" key="2">
    <source>
        <dbReference type="ARBA" id="ARBA00007904"/>
    </source>
</evidence>
<keyword evidence="15" id="KW-1185">Reference proteome</keyword>
<dbReference type="Pfam" id="PF07774">
    <property type="entry name" value="EMC1_C"/>
    <property type="match status" value="1"/>
</dbReference>
<dbReference type="GO" id="GO:0034975">
    <property type="term" value="P:protein folding in endoplasmic reticulum"/>
    <property type="evidence" value="ECO:0007669"/>
    <property type="project" value="TreeGrafter"/>
</dbReference>
<dbReference type="InterPro" id="IPR015943">
    <property type="entry name" value="WD40/YVTN_repeat-like_dom_sf"/>
</dbReference>
<dbReference type="EMBL" id="JYDT01000019">
    <property type="protein sequence ID" value="KRY90689.1"/>
    <property type="molecule type" value="Genomic_DNA"/>
</dbReference>
<dbReference type="AlphaFoldDB" id="A0A0V1FXU0"/>
<comment type="subunit">
    <text evidence="3">Component of the ER membrane protein complex (EMC).</text>
</comment>
<evidence type="ECO:0000256" key="4">
    <source>
        <dbReference type="ARBA" id="ARBA00020824"/>
    </source>
</evidence>
<organism evidence="14 15">
    <name type="scientific">Trichinella pseudospiralis</name>
    <name type="common">Parasitic roundworm</name>
    <dbReference type="NCBI Taxonomy" id="6337"/>
    <lineage>
        <taxon>Eukaryota</taxon>
        <taxon>Metazoa</taxon>
        <taxon>Ecdysozoa</taxon>
        <taxon>Nematoda</taxon>
        <taxon>Enoplea</taxon>
        <taxon>Dorylaimia</taxon>
        <taxon>Trichinellida</taxon>
        <taxon>Trichinellidae</taxon>
        <taxon>Trichinella</taxon>
    </lineage>
</organism>
<dbReference type="PANTHER" id="PTHR21573">
    <property type="entry name" value="ER MEMBRANE PROTEIN COMPLEX SUBUNIT 1"/>
    <property type="match status" value="1"/>
</dbReference>
<feature type="domain" description="EMC1 first beta-propeller" evidence="13">
    <location>
        <begin position="34"/>
        <end position="415"/>
    </location>
</feature>
<gene>
    <name evidence="14" type="primary">EMC1</name>
    <name evidence="14" type="ORF">T4D_6085</name>
</gene>
<comment type="similarity">
    <text evidence="2">Belongs to the EMC1 family.</text>
</comment>
<proteinExistence type="inferred from homology"/>
<evidence type="ECO:0000256" key="7">
    <source>
        <dbReference type="ARBA" id="ARBA00022824"/>
    </source>
</evidence>
<keyword evidence="8 11" id="KW-1133">Transmembrane helix</keyword>
<keyword evidence="7" id="KW-0256">Endoplasmic reticulum</keyword>
<name>A0A0V1FXU0_TRIPS</name>
<dbReference type="InterPro" id="IPR026895">
    <property type="entry name" value="EMC1"/>
</dbReference>
<keyword evidence="9 11" id="KW-0472">Membrane</keyword>
<accession>A0A0V1FXU0</accession>
<evidence type="ECO:0000256" key="9">
    <source>
        <dbReference type="ARBA" id="ARBA00023136"/>
    </source>
</evidence>
<keyword evidence="10" id="KW-0325">Glycoprotein</keyword>
<keyword evidence="6" id="KW-0732">Signal</keyword>
<sequence>MCLFFVLVVFSHQLHYLMVHCLFGYIFLMQSVAALYEDQAGKFDWRKQLLSYPVILKVQHHRRSHFPECMFIYSDQNALGRIDVKSGKLVWRLAFEAGSRGVVNYLHISRSGLFSVRSNGTLMQKFDNANGALLREAELQNLPCEMVDIRESSDTVFILACDKLHAFNLDGKQLWTRKLHNQTDIPWQIHIGIDSKSENVLVALGDGESMEIYEIDAINSDDQRLLTKIVAPFLKAELVGHFVIYCSSITGSLHAYDITSGEDTELAKNVEMISEIDAFSPNCFCIRTVSAVRCFYESFSGKFIERVVRVVNNSLISGVQQLVPMMLAVWTVADDNISVDIYDESGAHRGSVKIPIDSSILIADVVQFIVLNCNIQVQLLKADEKGSHFLIVILTEDHTMFMMKESGEVIWTRYEALAKIASAEIVDLPLSETETLIEQEFLNFNGKYMEVSLEFLTVIDEFLGNILYNFVKRIFNEIFQLQTYIVHLFSDVFGLADIFGLNLLRNRTKNRLERDQFGLHKMIVASASSGTIFGIDSSHGDVLWKLYIRDAVPFTHSQVWFPIFIQRTTAFYPYPAQCAVVMKHKHSGNALIVTFNPITGDVFDKVYLNFTVDQASLLPFKDDKHASVLLLMDKENDHAYIFSNSPLDKSVLLKKPISVVKLDRKTGVCNGFQLTTLGGQYNQIHGLQQWNVQKTWTLNFLPDSDSEIVDFQIKSLDAKVHSQGRVLGNRSVLYKYLNPNLGVSLTRTVDDRAKDDITVTIFDAVAGNVIYIAKQKRSLGPYRLLLCENWIIYTFWNEKYRRMEISVVEMYEGESQSDPLSFSSYRQLQPIVYHQTYIFPQGLSAVAVSETEKAITPRFILLAMPFGGVVEIPKAFLDPRRTVNITPELKEEGVIPYAPDLPIATDHIINYNQTLINVRGIHTAPSGMESTSLVFIYGLDLFFTRINPAGTFDILKEDFDHWLITVVLLGLTCAAVFSRKLAKNKELKQSWC</sequence>
<dbReference type="SUPFAM" id="SSF50998">
    <property type="entry name" value="Quinoprotein alcohol dehydrogenase-like"/>
    <property type="match status" value="1"/>
</dbReference>
<dbReference type="PANTHER" id="PTHR21573:SF0">
    <property type="entry name" value="ER MEMBRANE PROTEIN COMPLEX SUBUNIT 1"/>
    <property type="match status" value="1"/>
</dbReference>
<evidence type="ECO:0000256" key="3">
    <source>
        <dbReference type="ARBA" id="ARBA00011276"/>
    </source>
</evidence>
<dbReference type="InterPro" id="IPR058545">
    <property type="entry name" value="Beta-prop_EMC1_1st"/>
</dbReference>
<evidence type="ECO:0000256" key="11">
    <source>
        <dbReference type="SAM" id="Phobius"/>
    </source>
</evidence>
<feature type="domain" description="ER membrane protein complex subunit 1 C-terminal" evidence="12">
    <location>
        <begin position="787"/>
        <end position="991"/>
    </location>
</feature>
<evidence type="ECO:0000256" key="1">
    <source>
        <dbReference type="ARBA" id="ARBA00004115"/>
    </source>
</evidence>
<keyword evidence="5 11" id="KW-0812">Transmembrane</keyword>
<dbReference type="InterPro" id="IPR011047">
    <property type="entry name" value="Quinoprotein_ADH-like_sf"/>
</dbReference>
<dbReference type="InterPro" id="IPR011678">
    <property type="entry name" value="EMC1_C"/>
</dbReference>
<evidence type="ECO:0000259" key="12">
    <source>
        <dbReference type="Pfam" id="PF07774"/>
    </source>
</evidence>
<comment type="caution">
    <text evidence="14">The sequence shown here is derived from an EMBL/GenBank/DDBJ whole genome shotgun (WGS) entry which is preliminary data.</text>
</comment>
<dbReference type="Proteomes" id="UP000054995">
    <property type="component" value="Unassembled WGS sequence"/>
</dbReference>
<evidence type="ECO:0000256" key="6">
    <source>
        <dbReference type="ARBA" id="ARBA00022729"/>
    </source>
</evidence>
<reference evidence="14 15" key="1">
    <citation type="submission" date="2015-01" db="EMBL/GenBank/DDBJ databases">
        <title>Evolution of Trichinella species and genotypes.</title>
        <authorList>
            <person name="Korhonen P.K."/>
            <person name="Edoardo P."/>
            <person name="Giuseppe L.R."/>
            <person name="Gasser R.B."/>
        </authorList>
    </citation>
    <scope>NUCLEOTIDE SEQUENCE [LARGE SCALE GENOMIC DNA]</scope>
    <source>
        <strain evidence="14">ISS470</strain>
    </source>
</reference>
<evidence type="ECO:0000256" key="10">
    <source>
        <dbReference type="ARBA" id="ARBA00023180"/>
    </source>
</evidence>
<evidence type="ECO:0000256" key="8">
    <source>
        <dbReference type="ARBA" id="ARBA00022989"/>
    </source>
</evidence>
<feature type="non-terminal residue" evidence="14">
    <location>
        <position position="992"/>
    </location>
</feature>
<comment type="subcellular location">
    <subcellularLocation>
        <location evidence="1">Endoplasmic reticulum membrane</location>
        <topology evidence="1">Single-pass type I membrane protein</topology>
    </subcellularLocation>
</comment>
<protein>
    <recommendedName>
        <fullName evidence="4">ER membrane protein complex subunit 1</fullName>
    </recommendedName>
</protein>
<evidence type="ECO:0000313" key="15">
    <source>
        <dbReference type="Proteomes" id="UP000054995"/>
    </source>
</evidence>
<evidence type="ECO:0000259" key="13">
    <source>
        <dbReference type="Pfam" id="PF25293"/>
    </source>
</evidence>
<dbReference type="Pfam" id="PF25293">
    <property type="entry name" value="Beta-prop_EMC1_N"/>
    <property type="match status" value="1"/>
</dbReference>
<evidence type="ECO:0000256" key="5">
    <source>
        <dbReference type="ARBA" id="ARBA00022692"/>
    </source>
</evidence>
<dbReference type="Gene3D" id="2.130.10.10">
    <property type="entry name" value="YVTN repeat-like/Quinoprotein amine dehydrogenase"/>
    <property type="match status" value="1"/>
</dbReference>